<comment type="caution">
    <text evidence="1">The sequence shown here is derived from an EMBL/GenBank/DDBJ whole genome shotgun (WGS) entry which is preliminary data.</text>
</comment>
<protein>
    <submittedName>
        <fullName evidence="1">Uncharacterized protein</fullName>
    </submittedName>
</protein>
<reference evidence="1 2" key="1">
    <citation type="submission" date="2021-05" db="EMBL/GenBank/DDBJ databases">
        <title>Genome Assembly of Synthetic Allotetraploid Brassica napus Reveals Homoeologous Exchanges between Subgenomes.</title>
        <authorList>
            <person name="Davis J.T."/>
        </authorList>
    </citation>
    <scope>NUCLEOTIDE SEQUENCE [LARGE SCALE GENOMIC DNA]</scope>
    <source>
        <strain evidence="2">cv. Da-Ae</strain>
        <tissue evidence="1">Seedling</tissue>
    </source>
</reference>
<evidence type="ECO:0000313" key="2">
    <source>
        <dbReference type="Proteomes" id="UP000824890"/>
    </source>
</evidence>
<dbReference type="Proteomes" id="UP000824890">
    <property type="component" value="Unassembled WGS sequence"/>
</dbReference>
<name>A0ABQ7X0R5_BRANA</name>
<keyword evidence="2" id="KW-1185">Reference proteome</keyword>
<organism evidence="1 2">
    <name type="scientific">Brassica napus</name>
    <name type="common">Rape</name>
    <dbReference type="NCBI Taxonomy" id="3708"/>
    <lineage>
        <taxon>Eukaryota</taxon>
        <taxon>Viridiplantae</taxon>
        <taxon>Streptophyta</taxon>
        <taxon>Embryophyta</taxon>
        <taxon>Tracheophyta</taxon>
        <taxon>Spermatophyta</taxon>
        <taxon>Magnoliopsida</taxon>
        <taxon>eudicotyledons</taxon>
        <taxon>Gunneridae</taxon>
        <taxon>Pentapetalae</taxon>
        <taxon>rosids</taxon>
        <taxon>malvids</taxon>
        <taxon>Brassicales</taxon>
        <taxon>Brassicaceae</taxon>
        <taxon>Brassiceae</taxon>
        <taxon>Brassica</taxon>
    </lineage>
</organism>
<feature type="non-terminal residue" evidence="1">
    <location>
        <position position="1"/>
    </location>
</feature>
<accession>A0ABQ7X0R5</accession>
<gene>
    <name evidence="1" type="ORF">HID58_096375</name>
</gene>
<proteinExistence type="predicted"/>
<evidence type="ECO:0000313" key="1">
    <source>
        <dbReference type="EMBL" id="KAH0849514.1"/>
    </source>
</evidence>
<sequence length="121" mass="13980">ASLNQSRFHPIMENVFLCCEAFQLGQTSYFIVSSLIRFWDSRNVNKNGEFMGINLIFLDEKVSHLSLTHKSYKFCDPRLIPAARASQLCAELIVKFDRFEVARCTITHHPFVIPIKLLMKS</sequence>
<dbReference type="EMBL" id="JAGKQM010002451">
    <property type="protein sequence ID" value="KAH0849514.1"/>
    <property type="molecule type" value="Genomic_DNA"/>
</dbReference>